<dbReference type="EMBL" id="PGUY01000041">
    <property type="protein sequence ID" value="PLT29402.1"/>
    <property type="molecule type" value="Genomic_DNA"/>
</dbReference>
<evidence type="ECO:0000313" key="3">
    <source>
        <dbReference type="Proteomes" id="UP000234748"/>
    </source>
</evidence>
<name>A0A2N5M4Z1_9BACI</name>
<dbReference type="AlphaFoldDB" id="A0A2N5M4Z1"/>
<protein>
    <recommendedName>
        <fullName evidence="4">Gluconate 2-dehydrogenase subunit 3 family protein</fullName>
    </recommendedName>
</protein>
<evidence type="ECO:0000313" key="2">
    <source>
        <dbReference type="EMBL" id="PLT29402.1"/>
    </source>
</evidence>
<dbReference type="Proteomes" id="UP000234748">
    <property type="component" value="Unassembled WGS sequence"/>
</dbReference>
<accession>A0A2N5M4Z1</accession>
<proteinExistence type="predicted"/>
<reference evidence="2 3" key="1">
    <citation type="submission" date="2017-11" db="EMBL/GenBank/DDBJ databases">
        <title>Comparitive Functional Genomics of Dry Heat Resistant strains isolated from the Viking Spacecraft.</title>
        <authorList>
            <person name="Seuylemezian A."/>
            <person name="Cooper K."/>
            <person name="Vaishampayan P."/>
        </authorList>
    </citation>
    <scope>NUCLEOTIDE SEQUENCE [LARGE SCALE GENOMIC DNA]</scope>
    <source>
        <strain evidence="2 3">V1-29</strain>
    </source>
</reference>
<dbReference type="InterPro" id="IPR027056">
    <property type="entry name" value="Gluconate_2DH_su3"/>
</dbReference>
<feature type="region of interest" description="Disordered" evidence="1">
    <location>
        <begin position="122"/>
        <end position="142"/>
    </location>
</feature>
<dbReference type="OrthoDB" id="2678724at2"/>
<evidence type="ECO:0008006" key="4">
    <source>
        <dbReference type="Google" id="ProtNLM"/>
    </source>
</evidence>
<comment type="caution">
    <text evidence="2">The sequence shown here is derived from an EMBL/GenBank/DDBJ whole genome shotgun (WGS) entry which is preliminary data.</text>
</comment>
<gene>
    <name evidence="2" type="ORF">CUU66_13330</name>
</gene>
<sequence length="142" mass="15373">MNLSVSEIAAILAVLANGIIPADGRDQGAAEVDAGPVLAERVESGILRDLYLQGVENAELLAGQHFGTSVCLLETEKVYDLMMLIKSHQPGFFKQLRMDVSALYLSDPNVLRRIGFPGASAERGGYPDFDQPQKMLKAEPTL</sequence>
<keyword evidence="3" id="KW-1185">Reference proteome</keyword>
<organism evidence="2 3">
    <name type="scientific">Peribacillus deserti</name>
    <dbReference type="NCBI Taxonomy" id="673318"/>
    <lineage>
        <taxon>Bacteria</taxon>
        <taxon>Bacillati</taxon>
        <taxon>Bacillota</taxon>
        <taxon>Bacilli</taxon>
        <taxon>Bacillales</taxon>
        <taxon>Bacillaceae</taxon>
        <taxon>Peribacillus</taxon>
    </lineage>
</organism>
<evidence type="ECO:0000256" key="1">
    <source>
        <dbReference type="SAM" id="MobiDB-lite"/>
    </source>
</evidence>
<dbReference type="Pfam" id="PF13618">
    <property type="entry name" value="Gluconate_2-dh3"/>
    <property type="match status" value="1"/>
</dbReference>
<dbReference type="RefSeq" id="WP_101642971.1">
    <property type="nucleotide sequence ID" value="NZ_PGUY01000041.1"/>
</dbReference>